<dbReference type="PANTHER" id="PTHR10543:SF89">
    <property type="entry name" value="CAROTENOID 9,10(9',10')-CLEAVAGE DIOXYGENASE 1"/>
    <property type="match status" value="1"/>
</dbReference>
<organism evidence="6 7">
    <name type="scientific">Aspergillus thermomutatus</name>
    <name type="common">Neosartorya pseudofischeri</name>
    <dbReference type="NCBI Taxonomy" id="41047"/>
    <lineage>
        <taxon>Eukaryota</taxon>
        <taxon>Fungi</taxon>
        <taxon>Dikarya</taxon>
        <taxon>Ascomycota</taxon>
        <taxon>Pezizomycotina</taxon>
        <taxon>Eurotiomycetes</taxon>
        <taxon>Eurotiomycetidae</taxon>
        <taxon>Eurotiales</taxon>
        <taxon>Aspergillaceae</taxon>
        <taxon>Aspergillus</taxon>
        <taxon>Aspergillus subgen. Fumigati</taxon>
    </lineage>
</organism>
<evidence type="ECO:0000256" key="2">
    <source>
        <dbReference type="ARBA" id="ARBA00022723"/>
    </source>
</evidence>
<evidence type="ECO:0000313" key="6">
    <source>
        <dbReference type="EMBL" id="RHZ43697.1"/>
    </source>
</evidence>
<evidence type="ECO:0000256" key="4">
    <source>
        <dbReference type="ARBA" id="ARBA00023004"/>
    </source>
</evidence>
<name>A0A397FYU0_ASPTH</name>
<keyword evidence="4 5" id="KW-0408">Iron</keyword>
<sequence length="482" mass="54522">MVHALSSNYEDFAGASRPFRAHVELDDLEVEGEIPLELRGTFYRVSHDPYYERDYYEGGTKTTPFDADGNISAFRIQDGKASFKQRYVLTERFLAERKAGRAMFGVMRTPFSHHPCVRSLEDNVANTNVIVHAGKLLALGELGAPYELDPTTMTTVGHNPFPGQLPMNGPYTAHPKIDPDTGDLIGYGYGIKGAESNDCTVWILDKDGKKTLERPFERPINGFVHDCVITKNYVVLQQMPFRTSYEQLKTKDGHLWTYDEDLPTYFYVVPKDMGKPVRTFHWKNSMPIHTGASWEEQGNIIFDTTIASNNAFPFLPIKRSCTSTSEPKPVTVNYVRFTISPDAASEKVENPEILVDLPCEFPRIDERFLTKRSRYTFFDCFDPKSVADPALLYRGLNCLGRFDYETKKLEIMSPGPDVLVQEPCFSPRYPGAPEGDGFLITMIDNVPKLRNEVSILYQLALTLLNITAELPRLAAEGSTYRK</sequence>
<evidence type="ECO:0000256" key="1">
    <source>
        <dbReference type="ARBA" id="ARBA00006787"/>
    </source>
</evidence>
<feature type="binding site" evidence="5">
    <location>
        <position position="225"/>
    </location>
    <ligand>
        <name>Fe cation</name>
        <dbReference type="ChEBI" id="CHEBI:24875"/>
        <note>catalytic</note>
    </ligand>
</feature>
<accession>A0A397FYU0</accession>
<reference evidence="6" key="1">
    <citation type="submission" date="2018-08" db="EMBL/GenBank/DDBJ databases">
        <title>Draft genome sequence of azole-resistant Aspergillus thermomutatus (Neosartorya pseudofischeri) strain HMR AF 39, isolated from a human nasal aspirate.</title>
        <authorList>
            <person name="Parent-Michaud M."/>
            <person name="Dufresne P.J."/>
            <person name="Fournier E."/>
            <person name="Martineau C."/>
            <person name="Moreira S."/>
            <person name="Perkins V."/>
            <person name="De Repentigny L."/>
            <person name="Dufresne S.F."/>
        </authorList>
    </citation>
    <scope>NUCLEOTIDE SEQUENCE [LARGE SCALE GENOMIC DNA]</scope>
    <source>
        <strain evidence="6">HMR AF 39</strain>
    </source>
</reference>
<comment type="similarity">
    <text evidence="1">Belongs to the carotenoid oxygenase family.</text>
</comment>
<dbReference type="Proteomes" id="UP000215305">
    <property type="component" value="Unassembled WGS sequence"/>
</dbReference>
<dbReference type="GO" id="GO:0010436">
    <property type="term" value="F:carotenoid dioxygenase activity"/>
    <property type="evidence" value="ECO:0007669"/>
    <property type="project" value="TreeGrafter"/>
</dbReference>
<evidence type="ECO:0008006" key="8">
    <source>
        <dbReference type="Google" id="ProtNLM"/>
    </source>
</evidence>
<dbReference type="GeneID" id="38123819"/>
<dbReference type="Pfam" id="PF03055">
    <property type="entry name" value="RPE65"/>
    <property type="match status" value="1"/>
</dbReference>
<dbReference type="GO" id="GO:0016121">
    <property type="term" value="P:carotene catabolic process"/>
    <property type="evidence" value="ECO:0007669"/>
    <property type="project" value="TreeGrafter"/>
</dbReference>
<dbReference type="OrthoDB" id="1069523at2759"/>
<feature type="binding site" evidence="5">
    <location>
        <position position="174"/>
    </location>
    <ligand>
        <name>Fe cation</name>
        <dbReference type="ChEBI" id="CHEBI:24875"/>
        <note>catalytic</note>
    </ligand>
</feature>
<comment type="cofactor">
    <cofactor evidence="5">
        <name>Fe(2+)</name>
        <dbReference type="ChEBI" id="CHEBI:29033"/>
    </cofactor>
    <text evidence="5">Binds 1 Fe(2+) ion per subunit.</text>
</comment>
<feature type="binding site" evidence="5">
    <location>
        <position position="289"/>
    </location>
    <ligand>
        <name>Fe cation</name>
        <dbReference type="ChEBI" id="CHEBI:24875"/>
        <note>catalytic</note>
    </ligand>
</feature>
<dbReference type="VEuPathDB" id="FungiDB:CDV56_101845"/>
<dbReference type="RefSeq" id="XP_026609950.1">
    <property type="nucleotide sequence ID" value="XM_026755464.1"/>
</dbReference>
<evidence type="ECO:0000256" key="3">
    <source>
        <dbReference type="ARBA" id="ARBA00023002"/>
    </source>
</evidence>
<comment type="caution">
    <text evidence="6">The sequence shown here is derived from an EMBL/GenBank/DDBJ whole genome shotgun (WGS) entry which is preliminary data.</text>
</comment>
<evidence type="ECO:0000313" key="7">
    <source>
        <dbReference type="Proteomes" id="UP000215305"/>
    </source>
</evidence>
<keyword evidence="3" id="KW-0560">Oxidoreductase</keyword>
<keyword evidence="7" id="KW-1185">Reference proteome</keyword>
<dbReference type="AlphaFoldDB" id="A0A397FYU0"/>
<dbReference type="GO" id="GO:0046872">
    <property type="term" value="F:metal ion binding"/>
    <property type="evidence" value="ECO:0007669"/>
    <property type="project" value="UniProtKB-KW"/>
</dbReference>
<dbReference type="InterPro" id="IPR004294">
    <property type="entry name" value="Carotenoid_Oase"/>
</dbReference>
<dbReference type="EMBL" id="NKHU02000387">
    <property type="protein sequence ID" value="RHZ43697.1"/>
    <property type="molecule type" value="Genomic_DNA"/>
</dbReference>
<proteinExistence type="inferred from homology"/>
<keyword evidence="2 5" id="KW-0479">Metal-binding</keyword>
<evidence type="ECO:0000256" key="5">
    <source>
        <dbReference type="PIRSR" id="PIRSR604294-1"/>
    </source>
</evidence>
<protein>
    <recommendedName>
        <fullName evidence="8">Carotenoid oxygenase</fullName>
    </recommendedName>
</protein>
<dbReference type="STRING" id="41047.A0A397FYU0"/>
<gene>
    <name evidence="6" type="ORF">CDV56_101845</name>
</gene>
<dbReference type="PANTHER" id="PTHR10543">
    <property type="entry name" value="BETA-CAROTENE DIOXYGENASE"/>
    <property type="match status" value="1"/>
</dbReference>